<feature type="region of interest" description="Disordered" evidence="1">
    <location>
        <begin position="247"/>
        <end position="344"/>
    </location>
</feature>
<accession>A0A6A4QRS0</accession>
<dbReference type="EMBL" id="WOCE01000003">
    <property type="protein sequence ID" value="KAE9617008.1"/>
    <property type="molecule type" value="Genomic_DNA"/>
</dbReference>
<feature type="compositionally biased region" description="Polar residues" evidence="1">
    <location>
        <begin position="31"/>
        <end position="50"/>
    </location>
</feature>
<evidence type="ECO:0000313" key="3">
    <source>
        <dbReference type="Proteomes" id="UP000447434"/>
    </source>
</evidence>
<comment type="caution">
    <text evidence="2">The sequence shown here is derived from an EMBL/GenBank/DDBJ whole genome shotgun (WGS) entry which is preliminary data.</text>
</comment>
<reference evidence="3" key="1">
    <citation type="journal article" date="2020" name="Nat. Commun.">
        <title>Genome sequence of the cluster root forming white lupin.</title>
        <authorList>
            <person name="Hufnagel B."/>
            <person name="Marques A."/>
            <person name="Soriano A."/>
            <person name="Marques L."/>
            <person name="Divol F."/>
            <person name="Doumas P."/>
            <person name="Sallet E."/>
            <person name="Mancinotti D."/>
            <person name="Carrere S."/>
            <person name="Marande W."/>
            <person name="Arribat S."/>
            <person name="Keller J."/>
            <person name="Huneau C."/>
            <person name="Blein T."/>
            <person name="Aime D."/>
            <person name="Laguerre M."/>
            <person name="Taylor J."/>
            <person name="Schubert V."/>
            <person name="Nelson M."/>
            <person name="Geu-Flores F."/>
            <person name="Crespi M."/>
            <person name="Gallardo-Guerrero K."/>
            <person name="Delaux P.-M."/>
            <person name="Salse J."/>
            <person name="Berges H."/>
            <person name="Guyot R."/>
            <person name="Gouzy J."/>
            <person name="Peret B."/>
        </authorList>
    </citation>
    <scope>NUCLEOTIDE SEQUENCE [LARGE SCALE GENOMIC DNA]</scope>
    <source>
        <strain evidence="3">cv. Amiga</strain>
    </source>
</reference>
<dbReference type="PANTHER" id="PTHR33448">
    <property type="entry name" value="CHLOROPLAST PROTEIN HCF243-RELATED"/>
    <property type="match status" value="1"/>
</dbReference>
<proteinExistence type="predicted"/>
<feature type="compositionally biased region" description="Basic and acidic residues" evidence="1">
    <location>
        <begin position="268"/>
        <end position="286"/>
    </location>
</feature>
<evidence type="ECO:0000256" key="1">
    <source>
        <dbReference type="SAM" id="MobiDB-lite"/>
    </source>
</evidence>
<feature type="compositionally biased region" description="Low complexity" evidence="1">
    <location>
        <begin position="1"/>
        <end position="13"/>
    </location>
</feature>
<feature type="region of interest" description="Disordered" evidence="1">
    <location>
        <begin position="194"/>
        <end position="214"/>
    </location>
</feature>
<evidence type="ECO:0000313" key="2">
    <source>
        <dbReference type="EMBL" id="KAE9617008.1"/>
    </source>
</evidence>
<dbReference type="Proteomes" id="UP000447434">
    <property type="component" value="Chromosome 3"/>
</dbReference>
<sequence>MKLSSKSIFSPSHISREPPPPSQMPLSSSSFNKRLLTNGQASPMFTTVSVESKRGSGFDKPEPSSPKVTCNGQVRVKAKRRGARSKSKRISGARFRIAEVGMNQNLHQQQQDRNQKWVHLPLIICEALKELSCMFPCIREKEEKVEDAGRWMVTMQEGKKEIELVMGEEEEEDRTRHRRKHVFEDIDLDDIEKVKNKKEREEEEEEEEEERGSVSICIPPKNALLLMRCRSDPVKVAALTNRFLQPNISKGDDEEVPMEEDPMEEDKEEVHESENGIDRVDNEKGELTNQVETNEEEEEEHKADEDENGNEQVETISENDVKGEEEEEGSKERENKSNIERGSGSLPECLLMMMCEPKLSIEVSKETWVCTADFVRWLPPRPAVKTVAGDHRAKKRIAVESKSPMEPPPLPVIKPGRSSCSFPAPVRAPNVCESDVLKRCKSEPRESAAAKLAPEGCLRNNRKLMEPYSSARLGFGAAGVGF</sequence>
<dbReference type="AlphaFoldDB" id="A0A6A4QRS0"/>
<feature type="region of interest" description="Disordered" evidence="1">
    <location>
        <begin position="1"/>
        <end position="69"/>
    </location>
</feature>
<feature type="compositionally biased region" description="Basic and acidic residues" evidence="1">
    <location>
        <begin position="330"/>
        <end position="339"/>
    </location>
</feature>
<organism evidence="2 3">
    <name type="scientific">Lupinus albus</name>
    <name type="common">White lupine</name>
    <name type="synonym">Lupinus termis</name>
    <dbReference type="NCBI Taxonomy" id="3870"/>
    <lineage>
        <taxon>Eukaryota</taxon>
        <taxon>Viridiplantae</taxon>
        <taxon>Streptophyta</taxon>
        <taxon>Embryophyta</taxon>
        <taxon>Tracheophyta</taxon>
        <taxon>Spermatophyta</taxon>
        <taxon>Magnoliopsida</taxon>
        <taxon>eudicotyledons</taxon>
        <taxon>Gunneridae</taxon>
        <taxon>Pentapetalae</taxon>
        <taxon>rosids</taxon>
        <taxon>fabids</taxon>
        <taxon>Fabales</taxon>
        <taxon>Fabaceae</taxon>
        <taxon>Papilionoideae</taxon>
        <taxon>50 kb inversion clade</taxon>
        <taxon>genistoids sensu lato</taxon>
        <taxon>core genistoids</taxon>
        <taxon>Genisteae</taxon>
        <taxon>Lupinus</taxon>
    </lineage>
</organism>
<feature type="compositionally biased region" description="Basic and acidic residues" evidence="1">
    <location>
        <begin position="51"/>
        <end position="62"/>
    </location>
</feature>
<feature type="compositionally biased region" description="Acidic residues" evidence="1">
    <location>
        <begin position="293"/>
        <end position="309"/>
    </location>
</feature>
<keyword evidence="3" id="KW-1185">Reference proteome</keyword>
<feature type="compositionally biased region" description="Acidic residues" evidence="1">
    <location>
        <begin position="201"/>
        <end position="210"/>
    </location>
</feature>
<name>A0A6A4QRS0_LUPAL</name>
<dbReference type="OrthoDB" id="1934890at2759"/>
<protein>
    <submittedName>
        <fullName evidence="2">Uncharacterized protein</fullName>
    </submittedName>
</protein>
<feature type="compositionally biased region" description="Acidic residues" evidence="1">
    <location>
        <begin position="252"/>
        <end position="267"/>
    </location>
</feature>
<gene>
    <name evidence="2" type="ORF">Lalb_Chr03g0030811</name>
</gene>
<dbReference type="PANTHER" id="PTHR33448:SF4">
    <property type="entry name" value="CHLOROPLAST PROTEIN HCF243"/>
    <property type="match status" value="1"/>
</dbReference>